<feature type="non-terminal residue" evidence="1">
    <location>
        <position position="1"/>
    </location>
</feature>
<evidence type="ECO:0000313" key="2">
    <source>
        <dbReference type="Proteomes" id="UP000276133"/>
    </source>
</evidence>
<dbReference type="AlphaFoldDB" id="A0A3M7QIB2"/>
<proteinExistence type="predicted"/>
<evidence type="ECO:0000313" key="1">
    <source>
        <dbReference type="EMBL" id="RNA10983.1"/>
    </source>
</evidence>
<gene>
    <name evidence="1" type="ORF">BpHYR1_023788</name>
</gene>
<sequence length="126" mass="14528">KECEFMIRVFTQREIDSGSLDEKKDYLDPADNHLENIPEDMTFKQWKSFINPKIMCHLKSLHNIGKSVFKVKDGKIGLKVGNIKKLLHDESGNINLNSIQGSIGNAHSAFKDFHHEFSKFTSFFKK</sequence>
<dbReference type="Proteomes" id="UP000276133">
    <property type="component" value="Unassembled WGS sequence"/>
</dbReference>
<organism evidence="1 2">
    <name type="scientific">Brachionus plicatilis</name>
    <name type="common">Marine rotifer</name>
    <name type="synonym">Brachionus muelleri</name>
    <dbReference type="NCBI Taxonomy" id="10195"/>
    <lineage>
        <taxon>Eukaryota</taxon>
        <taxon>Metazoa</taxon>
        <taxon>Spiralia</taxon>
        <taxon>Gnathifera</taxon>
        <taxon>Rotifera</taxon>
        <taxon>Eurotatoria</taxon>
        <taxon>Monogononta</taxon>
        <taxon>Pseudotrocha</taxon>
        <taxon>Ploima</taxon>
        <taxon>Brachionidae</taxon>
        <taxon>Brachionus</taxon>
    </lineage>
</organism>
<accession>A0A3M7QIB2</accession>
<protein>
    <submittedName>
        <fullName evidence="1">Uncharacterized protein</fullName>
    </submittedName>
</protein>
<reference evidence="1 2" key="1">
    <citation type="journal article" date="2018" name="Sci. Rep.">
        <title>Genomic signatures of local adaptation to the degree of environmental predictability in rotifers.</title>
        <authorList>
            <person name="Franch-Gras L."/>
            <person name="Hahn C."/>
            <person name="Garcia-Roger E.M."/>
            <person name="Carmona M.J."/>
            <person name="Serra M."/>
            <person name="Gomez A."/>
        </authorList>
    </citation>
    <scope>NUCLEOTIDE SEQUENCE [LARGE SCALE GENOMIC DNA]</scope>
    <source>
        <strain evidence="1">HYR1</strain>
    </source>
</reference>
<keyword evidence="2" id="KW-1185">Reference proteome</keyword>
<dbReference type="EMBL" id="REGN01006075">
    <property type="protein sequence ID" value="RNA10983.1"/>
    <property type="molecule type" value="Genomic_DNA"/>
</dbReference>
<name>A0A3M7QIB2_BRAPC</name>
<comment type="caution">
    <text evidence="1">The sequence shown here is derived from an EMBL/GenBank/DDBJ whole genome shotgun (WGS) entry which is preliminary data.</text>
</comment>